<protein>
    <submittedName>
        <fullName evidence="1">Uncharacterized protein</fullName>
    </submittedName>
</protein>
<accession>A0A0E9UPC9</accession>
<reference evidence="1" key="1">
    <citation type="submission" date="2014-11" db="EMBL/GenBank/DDBJ databases">
        <authorList>
            <person name="Amaro Gonzalez C."/>
        </authorList>
    </citation>
    <scope>NUCLEOTIDE SEQUENCE</scope>
</reference>
<evidence type="ECO:0000313" key="1">
    <source>
        <dbReference type="EMBL" id="JAH67080.1"/>
    </source>
</evidence>
<sequence>MVKIEQKKLQIGKKIYSCVQLTLPHMNPPIIMRNSSTLCIQNMPFPGPGKCATV</sequence>
<dbReference type="AlphaFoldDB" id="A0A0E9UPC9"/>
<reference evidence="1" key="2">
    <citation type="journal article" date="2015" name="Fish Shellfish Immunol.">
        <title>Early steps in the European eel (Anguilla anguilla)-Vibrio vulnificus interaction in the gills: Role of the RtxA13 toxin.</title>
        <authorList>
            <person name="Callol A."/>
            <person name="Pajuelo D."/>
            <person name="Ebbesson L."/>
            <person name="Teles M."/>
            <person name="MacKenzie S."/>
            <person name="Amaro C."/>
        </authorList>
    </citation>
    <scope>NUCLEOTIDE SEQUENCE</scope>
</reference>
<proteinExistence type="predicted"/>
<organism evidence="1">
    <name type="scientific">Anguilla anguilla</name>
    <name type="common">European freshwater eel</name>
    <name type="synonym">Muraena anguilla</name>
    <dbReference type="NCBI Taxonomy" id="7936"/>
    <lineage>
        <taxon>Eukaryota</taxon>
        <taxon>Metazoa</taxon>
        <taxon>Chordata</taxon>
        <taxon>Craniata</taxon>
        <taxon>Vertebrata</taxon>
        <taxon>Euteleostomi</taxon>
        <taxon>Actinopterygii</taxon>
        <taxon>Neopterygii</taxon>
        <taxon>Teleostei</taxon>
        <taxon>Anguilliformes</taxon>
        <taxon>Anguillidae</taxon>
        <taxon>Anguilla</taxon>
    </lineage>
</organism>
<name>A0A0E9UPC9_ANGAN</name>
<dbReference type="EMBL" id="GBXM01041497">
    <property type="protein sequence ID" value="JAH67080.1"/>
    <property type="molecule type" value="Transcribed_RNA"/>
</dbReference>